<dbReference type="SUPFAM" id="SSF53474">
    <property type="entry name" value="alpha/beta-Hydrolases"/>
    <property type="match status" value="1"/>
</dbReference>
<proteinExistence type="predicted"/>
<evidence type="ECO:0000259" key="1">
    <source>
        <dbReference type="Pfam" id="PF00561"/>
    </source>
</evidence>
<dbReference type="PANTHER" id="PTHR43798">
    <property type="entry name" value="MONOACYLGLYCEROL LIPASE"/>
    <property type="match status" value="1"/>
</dbReference>
<dbReference type="AlphaFoldDB" id="A0A919VU02"/>
<dbReference type="PRINTS" id="PR00412">
    <property type="entry name" value="EPOXHYDRLASE"/>
</dbReference>
<evidence type="ECO:0000313" key="3">
    <source>
        <dbReference type="Proteomes" id="UP000680865"/>
    </source>
</evidence>
<protein>
    <submittedName>
        <fullName evidence="2">Hydrolase</fullName>
    </submittedName>
</protein>
<dbReference type="EMBL" id="BOQP01000025">
    <property type="protein sequence ID" value="GIM75807.1"/>
    <property type="molecule type" value="Genomic_DNA"/>
</dbReference>
<dbReference type="Pfam" id="PF00561">
    <property type="entry name" value="Abhydrolase_1"/>
    <property type="match status" value="1"/>
</dbReference>
<keyword evidence="3" id="KW-1185">Reference proteome</keyword>
<reference evidence="2" key="1">
    <citation type="submission" date="2021-03" db="EMBL/GenBank/DDBJ databases">
        <title>Whole genome shotgun sequence of Actinoplanes consettensis NBRC 14913.</title>
        <authorList>
            <person name="Komaki H."/>
            <person name="Tamura T."/>
        </authorList>
    </citation>
    <scope>NUCLEOTIDE SEQUENCE</scope>
    <source>
        <strain evidence="2">NBRC 14913</strain>
    </source>
</reference>
<organism evidence="2 3">
    <name type="scientific">Winogradskya consettensis</name>
    <dbReference type="NCBI Taxonomy" id="113560"/>
    <lineage>
        <taxon>Bacteria</taxon>
        <taxon>Bacillati</taxon>
        <taxon>Actinomycetota</taxon>
        <taxon>Actinomycetes</taxon>
        <taxon>Micromonosporales</taxon>
        <taxon>Micromonosporaceae</taxon>
        <taxon>Winogradskya</taxon>
    </lineage>
</organism>
<name>A0A919VU02_9ACTN</name>
<feature type="domain" description="AB hydrolase-1" evidence="1">
    <location>
        <begin position="42"/>
        <end position="267"/>
    </location>
</feature>
<sequence length="277" mass="29911">MIRSGLISKIDQVTNGNRGEGPAVRVATNGTELETTVRGSGPPIVLLHGWPHTRRVWETLDLPGRTVIAPDLRGLGDSAPADDGFDVATLAEDVLGLLDALGLDRAEIAAIDASVPTAFLLAARHPERVTRLVLMEGTLPGLPGGFETPPWWFGFHAVPSLPSTVLAGREEEYLGWFLRSVTDPLLKEAFVRAYSGQERLDAGFGFYREMAHNAELIRAAGRLRVPTLAIGGNVVGERLHRQLKPVTDNLLGELLDNCGHIVPLDRPDALSALLNPH</sequence>
<dbReference type="GO" id="GO:0016020">
    <property type="term" value="C:membrane"/>
    <property type="evidence" value="ECO:0007669"/>
    <property type="project" value="TreeGrafter"/>
</dbReference>
<evidence type="ECO:0000313" key="2">
    <source>
        <dbReference type="EMBL" id="GIM75807.1"/>
    </source>
</evidence>
<dbReference type="InterPro" id="IPR050266">
    <property type="entry name" value="AB_hydrolase_sf"/>
</dbReference>
<dbReference type="PRINTS" id="PR00111">
    <property type="entry name" value="ABHYDROLASE"/>
</dbReference>
<dbReference type="InterPro" id="IPR029058">
    <property type="entry name" value="AB_hydrolase_fold"/>
</dbReference>
<comment type="caution">
    <text evidence="2">The sequence shown here is derived from an EMBL/GenBank/DDBJ whole genome shotgun (WGS) entry which is preliminary data.</text>
</comment>
<dbReference type="InterPro" id="IPR000073">
    <property type="entry name" value="AB_hydrolase_1"/>
</dbReference>
<dbReference type="Gene3D" id="3.40.50.1820">
    <property type="entry name" value="alpha/beta hydrolase"/>
    <property type="match status" value="1"/>
</dbReference>
<dbReference type="GO" id="GO:0016787">
    <property type="term" value="F:hydrolase activity"/>
    <property type="evidence" value="ECO:0007669"/>
    <property type="project" value="UniProtKB-KW"/>
</dbReference>
<dbReference type="InterPro" id="IPR000639">
    <property type="entry name" value="Epox_hydrolase-like"/>
</dbReference>
<keyword evidence="2" id="KW-0378">Hydrolase</keyword>
<accession>A0A919VU02</accession>
<dbReference type="Proteomes" id="UP000680865">
    <property type="component" value="Unassembled WGS sequence"/>
</dbReference>
<dbReference type="PANTHER" id="PTHR43798:SF33">
    <property type="entry name" value="HYDROLASE, PUTATIVE (AFU_ORTHOLOGUE AFUA_2G14860)-RELATED"/>
    <property type="match status" value="1"/>
</dbReference>
<gene>
    <name evidence="2" type="ORF">Aco04nite_47180</name>
</gene>